<gene>
    <name evidence="2" type="ORF">MOBUDSM44075_04209</name>
</gene>
<organism evidence="2 3">
    <name type="scientific">Mycolicibacterium obuense</name>
    <dbReference type="NCBI Taxonomy" id="1807"/>
    <lineage>
        <taxon>Bacteria</taxon>
        <taxon>Bacillati</taxon>
        <taxon>Actinomycetota</taxon>
        <taxon>Actinomycetes</taxon>
        <taxon>Mycobacteriales</taxon>
        <taxon>Mycobacteriaceae</taxon>
        <taxon>Mycolicibacterium</taxon>
    </lineage>
</organism>
<reference evidence="2 3" key="1">
    <citation type="journal article" date="2015" name="Genome Biol. Evol.">
        <title>Characterization of Three Mycobacterium spp. with Potential Use in Bioremediation by Genome Sequencing and Comparative Genomics.</title>
        <authorList>
            <person name="Das S."/>
            <person name="Pettersson B.M."/>
            <person name="Behra P.R."/>
            <person name="Ramesh M."/>
            <person name="Dasgupta S."/>
            <person name="Bhattacharya A."/>
            <person name="Kirsebom L.A."/>
        </authorList>
    </citation>
    <scope>NUCLEOTIDE SEQUENCE [LARGE SCALE GENOMIC DNA]</scope>
    <source>
        <strain evidence="2 3">DSM 44075</strain>
    </source>
</reference>
<name>A0A0J6VPD4_9MYCO</name>
<accession>A0A0J6VPD4</accession>
<evidence type="ECO:0000256" key="1">
    <source>
        <dbReference type="SAM" id="MobiDB-lite"/>
    </source>
</evidence>
<proteinExistence type="predicted"/>
<dbReference type="Proteomes" id="UP000036313">
    <property type="component" value="Unassembled WGS sequence"/>
</dbReference>
<evidence type="ECO:0000313" key="3">
    <source>
        <dbReference type="Proteomes" id="UP000036313"/>
    </source>
</evidence>
<dbReference type="EMBL" id="JYNU01000041">
    <property type="protein sequence ID" value="KMO71377.1"/>
    <property type="molecule type" value="Genomic_DNA"/>
</dbReference>
<dbReference type="AlphaFoldDB" id="A0A0J6VPD4"/>
<feature type="region of interest" description="Disordered" evidence="1">
    <location>
        <begin position="130"/>
        <end position="158"/>
    </location>
</feature>
<protein>
    <submittedName>
        <fullName evidence="2">Uncharacterized protein</fullName>
    </submittedName>
</protein>
<comment type="caution">
    <text evidence="2">The sequence shown here is derived from an EMBL/GenBank/DDBJ whole genome shotgun (WGS) entry which is preliminary data.</text>
</comment>
<evidence type="ECO:0000313" key="2">
    <source>
        <dbReference type="EMBL" id="KMO71377.1"/>
    </source>
</evidence>
<feature type="compositionally biased region" description="Basic and acidic residues" evidence="1">
    <location>
        <begin position="132"/>
        <end position="158"/>
    </location>
</feature>
<sequence length="314" mass="34455">MLRAVEQIDRCQCGVGIDRHRLEDAAQADDDADCGGGVEHAGVVFQSQVHTPARHGLQGQRVVVAFPGVDTGDGQVPCCGQRFRVDRIVLEHEQGVEELLVSREPVDVRQRDMLVVECAGVIGLQLIQQGGRRGDSVDPRPHRHGVDEQPDHRFRSGEIRGPARHCGSEHHVALVGQRRQQNRPGGLQNDVHRGPVRARHTDESLCQVFGESERLDLPCAGAPRGADQRRVVQTGENGTPRLQGCLGVDGVDPAQVSAERRCLRQWHSGVTGEDLPQQHRQRPPVHNDVMERQDTAVLVGARPDQGGPECRWGA</sequence>